<dbReference type="InterPro" id="IPR014729">
    <property type="entry name" value="Rossmann-like_a/b/a_fold"/>
</dbReference>
<dbReference type="Pfam" id="PF08264">
    <property type="entry name" value="Anticodon_1"/>
    <property type="match status" value="1"/>
</dbReference>
<feature type="non-terminal residue" evidence="16">
    <location>
        <position position="872"/>
    </location>
</feature>
<proteinExistence type="inferred from homology"/>
<dbReference type="SUPFAM" id="SSF52374">
    <property type="entry name" value="Nucleotidylyl transferase"/>
    <property type="match status" value="1"/>
</dbReference>
<feature type="domain" description="Aminoacyl-tRNA synthetase class Ia" evidence="13">
    <location>
        <begin position="15"/>
        <end position="571"/>
    </location>
</feature>
<evidence type="ECO:0000259" key="14">
    <source>
        <dbReference type="Pfam" id="PF08264"/>
    </source>
</evidence>
<dbReference type="InterPro" id="IPR001412">
    <property type="entry name" value="aa-tRNA-synth_I_CS"/>
</dbReference>
<dbReference type="GO" id="GO:0002161">
    <property type="term" value="F:aminoacyl-tRNA deacylase activity"/>
    <property type="evidence" value="ECO:0007669"/>
    <property type="project" value="InterPro"/>
</dbReference>
<sequence>MQISSKFDHTKIEKKWYSFWNKNNFFNSEPDDREPFTIVIPPPNVTGLLHMGHMLNNTIQDILIRKARMMGKNACWVPGTDHASIATEAKVVENLKSLGLNKSEISREEFVKHAWEWTEKYGGGILDQLKRLGCSCDWNRTKFTLDDDMYESVILAFIDLHQKGYIYRGYRMINWDPEAETTVSDEEVNYVEEESSLYYLNYSIDGSKEKLIIATTRPETIFGDTAVCVNPKDKRYSKFVGKEAIVPICDRKIPIISDPYVDIEFGTGCLKVTPAHDLNDYNIGNKHKLEIIDIFDSKGRLNENGLHYKNKDRFEVRKEIVKELKKKKILNKSEVYKHNVGRSERTNAIIEPKISRQWFLKMDQISKPAITNVLKNENIKFFPKKFKSTYRYWLENIKDWNISRQLSWGHQIPVFYYGENKEEYVVAQNKNEAKKIIEKQKGLKLKDDELIQDEDVLDTWFSSWLWPISVFDGIRNPENQDIKYYYPTQDLVTGPDIIFFWVARMIISGYEFRDEKPFSNVYFTGIVRDKLRRKMSKQLGNSPDAIELIDKYGADSVRVGLMLSSAAGNDLLFDESLCQQGKNFTNKLWNALRLVNGWEVDDGKEISEVNSLALEWYENKFNQVLDLINKNYENYRISDVLMSSYRLVWDDYCSWLLESVKPEFGEKIDNQTKSKIISLFEDNLKLLHPFMPFLTEEIWHHLASRTSLESITISKWPDSNKFKNDIIINFEIAKDIISYIRNFRKEKNIPFKKELSLYFASKTSDLHYISIIKKLVFLNNIEYSEKDKFKSVNSFIIGSTEFFIPLEGDIDLKSELDRLNKELDYNLKFLKSVENKLKNKSFIDNAPKDIVEKEKKKVSDANSKIEAIKKAL</sequence>
<evidence type="ECO:0000256" key="4">
    <source>
        <dbReference type="ARBA" id="ARBA00013169"/>
    </source>
</evidence>
<dbReference type="EC" id="6.1.1.9" evidence="4"/>
<name>A0A381RHR6_9ZZZZ</name>
<feature type="domain" description="Valyl-tRNA synthetase tRNA-binding arm" evidence="15">
    <location>
        <begin position="811"/>
        <end position="872"/>
    </location>
</feature>
<dbReference type="GO" id="GO:0005829">
    <property type="term" value="C:cytosol"/>
    <property type="evidence" value="ECO:0007669"/>
    <property type="project" value="TreeGrafter"/>
</dbReference>
<keyword evidence="8" id="KW-0067">ATP-binding</keyword>
<evidence type="ECO:0000259" key="13">
    <source>
        <dbReference type="Pfam" id="PF00133"/>
    </source>
</evidence>
<comment type="subcellular location">
    <subcellularLocation>
        <location evidence="1">Cytoplasm</location>
    </subcellularLocation>
</comment>
<dbReference type="GO" id="GO:0005524">
    <property type="term" value="F:ATP binding"/>
    <property type="evidence" value="ECO:0007669"/>
    <property type="project" value="UniProtKB-KW"/>
</dbReference>
<dbReference type="NCBIfam" id="NF004349">
    <property type="entry name" value="PRK05729.1"/>
    <property type="match status" value="1"/>
</dbReference>
<dbReference type="InterPro" id="IPR009080">
    <property type="entry name" value="tRNAsynth_Ia_anticodon-bd"/>
</dbReference>
<dbReference type="InterPro" id="IPR037118">
    <property type="entry name" value="Val-tRNA_synth_C_sf"/>
</dbReference>
<dbReference type="GO" id="GO:0006438">
    <property type="term" value="P:valyl-tRNA aminoacylation"/>
    <property type="evidence" value="ECO:0007669"/>
    <property type="project" value="InterPro"/>
</dbReference>
<dbReference type="SUPFAM" id="SSF46589">
    <property type="entry name" value="tRNA-binding arm"/>
    <property type="match status" value="1"/>
</dbReference>
<dbReference type="Gene3D" id="1.10.730.10">
    <property type="entry name" value="Isoleucyl-tRNA Synthetase, Domain 1"/>
    <property type="match status" value="1"/>
</dbReference>
<feature type="domain" description="Methionyl/Valyl/Leucyl/Isoleucyl-tRNA synthetase anticodon-binding" evidence="14">
    <location>
        <begin position="616"/>
        <end position="757"/>
    </location>
</feature>
<dbReference type="PROSITE" id="PS00178">
    <property type="entry name" value="AA_TRNA_LIGASE_I"/>
    <property type="match status" value="1"/>
</dbReference>
<dbReference type="InterPro" id="IPR002300">
    <property type="entry name" value="aa-tRNA-synth_Ia"/>
</dbReference>
<keyword evidence="10" id="KW-0030">Aminoacyl-tRNA synthetase</keyword>
<dbReference type="PRINTS" id="PR00986">
    <property type="entry name" value="TRNASYNTHVAL"/>
</dbReference>
<dbReference type="InterPro" id="IPR013155">
    <property type="entry name" value="M/V/L/I-tRNA-synth_anticd-bd"/>
</dbReference>
<evidence type="ECO:0000313" key="16">
    <source>
        <dbReference type="EMBL" id="SUZ88703.1"/>
    </source>
</evidence>
<evidence type="ECO:0000256" key="9">
    <source>
        <dbReference type="ARBA" id="ARBA00022917"/>
    </source>
</evidence>
<keyword evidence="9" id="KW-0648">Protein biosynthesis</keyword>
<evidence type="ECO:0000259" key="15">
    <source>
        <dbReference type="Pfam" id="PF10458"/>
    </source>
</evidence>
<evidence type="ECO:0000256" key="7">
    <source>
        <dbReference type="ARBA" id="ARBA00022741"/>
    </source>
</evidence>
<keyword evidence="5" id="KW-0963">Cytoplasm</keyword>
<evidence type="ECO:0000256" key="11">
    <source>
        <dbReference type="ARBA" id="ARBA00029936"/>
    </source>
</evidence>
<dbReference type="InterPro" id="IPR033705">
    <property type="entry name" value="Anticodon_Ia_Val"/>
</dbReference>
<dbReference type="Pfam" id="PF00133">
    <property type="entry name" value="tRNA-synt_1"/>
    <property type="match status" value="1"/>
</dbReference>
<evidence type="ECO:0000256" key="5">
    <source>
        <dbReference type="ARBA" id="ARBA00022490"/>
    </source>
</evidence>
<dbReference type="Pfam" id="PF10458">
    <property type="entry name" value="Val_tRNA-synt_C"/>
    <property type="match status" value="1"/>
</dbReference>
<evidence type="ECO:0000256" key="1">
    <source>
        <dbReference type="ARBA" id="ARBA00004496"/>
    </source>
</evidence>
<keyword evidence="7" id="KW-0547">Nucleotide-binding</keyword>
<accession>A0A381RHR6</accession>
<evidence type="ECO:0000256" key="8">
    <source>
        <dbReference type="ARBA" id="ARBA00022840"/>
    </source>
</evidence>
<evidence type="ECO:0000256" key="2">
    <source>
        <dbReference type="ARBA" id="ARBA00005594"/>
    </source>
</evidence>
<comment type="subunit">
    <text evidence="3">Monomer.</text>
</comment>
<dbReference type="InterPro" id="IPR019499">
    <property type="entry name" value="Val-tRNA_synth_tRNA-bd"/>
</dbReference>
<comment type="catalytic activity">
    <reaction evidence="12">
        <text>tRNA(Val) + L-valine + ATP = L-valyl-tRNA(Val) + AMP + diphosphate</text>
        <dbReference type="Rhea" id="RHEA:10704"/>
        <dbReference type="Rhea" id="RHEA-COMP:9672"/>
        <dbReference type="Rhea" id="RHEA-COMP:9708"/>
        <dbReference type="ChEBI" id="CHEBI:30616"/>
        <dbReference type="ChEBI" id="CHEBI:33019"/>
        <dbReference type="ChEBI" id="CHEBI:57762"/>
        <dbReference type="ChEBI" id="CHEBI:78442"/>
        <dbReference type="ChEBI" id="CHEBI:78537"/>
        <dbReference type="ChEBI" id="CHEBI:456215"/>
        <dbReference type="EC" id="6.1.1.9"/>
    </reaction>
</comment>
<dbReference type="FunFam" id="3.40.50.620:FF:000032">
    <property type="entry name" value="Valine--tRNA ligase"/>
    <property type="match status" value="1"/>
</dbReference>
<gene>
    <name evidence="16" type="ORF">METZ01_LOCUS41557</name>
</gene>
<dbReference type="NCBIfam" id="TIGR00422">
    <property type="entry name" value="valS"/>
    <property type="match status" value="1"/>
</dbReference>
<dbReference type="CDD" id="cd07962">
    <property type="entry name" value="Anticodon_Ia_Val"/>
    <property type="match status" value="1"/>
</dbReference>
<dbReference type="CDD" id="cd00817">
    <property type="entry name" value="ValRS_core"/>
    <property type="match status" value="1"/>
</dbReference>
<dbReference type="SUPFAM" id="SSF50677">
    <property type="entry name" value="ValRS/IleRS/LeuRS editing domain"/>
    <property type="match status" value="1"/>
</dbReference>
<organism evidence="16">
    <name type="scientific">marine metagenome</name>
    <dbReference type="NCBI Taxonomy" id="408172"/>
    <lineage>
        <taxon>unclassified sequences</taxon>
        <taxon>metagenomes</taxon>
        <taxon>ecological metagenomes</taxon>
    </lineage>
</organism>
<dbReference type="EMBL" id="UINC01001782">
    <property type="protein sequence ID" value="SUZ88703.1"/>
    <property type="molecule type" value="Genomic_DNA"/>
</dbReference>
<dbReference type="Gene3D" id="1.10.287.380">
    <property type="entry name" value="Valyl-tRNA synthetase, C-terminal domain"/>
    <property type="match status" value="1"/>
</dbReference>
<dbReference type="HAMAP" id="MF_02004">
    <property type="entry name" value="Val_tRNA_synth_type1"/>
    <property type="match status" value="1"/>
</dbReference>
<keyword evidence="6" id="KW-0436">Ligase</keyword>
<protein>
    <recommendedName>
        <fullName evidence="4">valine--tRNA ligase</fullName>
        <ecNumber evidence="4">6.1.1.9</ecNumber>
    </recommendedName>
    <alternativeName>
        <fullName evidence="11">Valyl-tRNA synthetase</fullName>
    </alternativeName>
</protein>
<dbReference type="InterPro" id="IPR009008">
    <property type="entry name" value="Val/Leu/Ile-tRNA-synth_edit"/>
</dbReference>
<dbReference type="AlphaFoldDB" id="A0A381RHR6"/>
<comment type="similarity">
    <text evidence="2">Belongs to the class-I aminoacyl-tRNA synthetase family.</text>
</comment>
<dbReference type="SUPFAM" id="SSF47323">
    <property type="entry name" value="Anticodon-binding domain of a subclass of class I aminoacyl-tRNA synthetases"/>
    <property type="match status" value="1"/>
</dbReference>
<dbReference type="Gene3D" id="3.40.50.620">
    <property type="entry name" value="HUPs"/>
    <property type="match status" value="2"/>
</dbReference>
<dbReference type="InterPro" id="IPR002303">
    <property type="entry name" value="Valyl-tRNA_ligase"/>
</dbReference>
<dbReference type="GO" id="GO:0004832">
    <property type="term" value="F:valine-tRNA ligase activity"/>
    <property type="evidence" value="ECO:0007669"/>
    <property type="project" value="UniProtKB-EC"/>
</dbReference>
<reference evidence="16" key="1">
    <citation type="submission" date="2018-05" db="EMBL/GenBank/DDBJ databases">
        <authorList>
            <person name="Lanie J.A."/>
            <person name="Ng W.-L."/>
            <person name="Kazmierczak K.M."/>
            <person name="Andrzejewski T.M."/>
            <person name="Davidsen T.M."/>
            <person name="Wayne K.J."/>
            <person name="Tettelin H."/>
            <person name="Glass J.I."/>
            <person name="Rusch D."/>
            <person name="Podicherti R."/>
            <person name="Tsui H.-C.T."/>
            <person name="Winkler M.E."/>
        </authorList>
    </citation>
    <scope>NUCLEOTIDE SEQUENCE</scope>
</reference>
<evidence type="ECO:0000256" key="12">
    <source>
        <dbReference type="ARBA" id="ARBA00047552"/>
    </source>
</evidence>
<evidence type="ECO:0000256" key="10">
    <source>
        <dbReference type="ARBA" id="ARBA00023146"/>
    </source>
</evidence>
<dbReference type="Gene3D" id="3.90.740.10">
    <property type="entry name" value="Valyl/Leucyl/Isoleucyl-tRNA synthetase, editing domain"/>
    <property type="match status" value="1"/>
</dbReference>
<dbReference type="PANTHER" id="PTHR11946:SF109">
    <property type="entry name" value="VALINE--TRNA LIGASE"/>
    <property type="match status" value="1"/>
</dbReference>
<dbReference type="InterPro" id="IPR010978">
    <property type="entry name" value="tRNA-bd_arm"/>
</dbReference>
<dbReference type="PANTHER" id="PTHR11946">
    <property type="entry name" value="VALYL-TRNA SYNTHETASES"/>
    <property type="match status" value="1"/>
</dbReference>
<evidence type="ECO:0000256" key="6">
    <source>
        <dbReference type="ARBA" id="ARBA00022598"/>
    </source>
</evidence>
<evidence type="ECO:0000256" key="3">
    <source>
        <dbReference type="ARBA" id="ARBA00011245"/>
    </source>
</evidence>